<feature type="transmembrane region" description="Helical" evidence="9">
    <location>
        <begin position="6"/>
        <end position="27"/>
    </location>
</feature>
<dbReference type="Pfam" id="PF12430">
    <property type="entry name" value="ABA_GPCR"/>
    <property type="match status" value="1"/>
</dbReference>
<feature type="domain" description="Golgi pH regulator conserved" evidence="11">
    <location>
        <begin position="144"/>
        <end position="209"/>
    </location>
</feature>
<evidence type="ECO:0000256" key="9">
    <source>
        <dbReference type="SAM" id="Phobius"/>
    </source>
</evidence>
<dbReference type="EMBL" id="OC920439">
    <property type="protein sequence ID" value="CAD7652494.1"/>
    <property type="molecule type" value="Genomic_DNA"/>
</dbReference>
<dbReference type="InterPro" id="IPR022535">
    <property type="entry name" value="Golgi_pH-regulator_cons_dom"/>
</dbReference>
<protein>
    <recommendedName>
        <fullName evidence="14">Golgi pH regulator</fullName>
    </recommendedName>
</protein>
<evidence type="ECO:0000313" key="12">
    <source>
        <dbReference type="EMBL" id="CAD7652494.1"/>
    </source>
</evidence>
<evidence type="ECO:0000256" key="7">
    <source>
        <dbReference type="ARBA" id="ARBA00035085"/>
    </source>
</evidence>
<comment type="similarity">
    <text evidence="2">Belongs to the Golgi pH regulator (TC 1.A.38) family.</text>
</comment>
<feature type="transmembrane region" description="Helical" evidence="9">
    <location>
        <begin position="111"/>
        <end position="129"/>
    </location>
</feature>
<evidence type="ECO:0000259" key="10">
    <source>
        <dbReference type="Pfam" id="PF12430"/>
    </source>
</evidence>
<dbReference type="InterPro" id="IPR025969">
    <property type="entry name" value="ABA_GPCR_dom"/>
</dbReference>
<feature type="domain" description="Abscisic acid G-protein coupled receptor-like" evidence="10">
    <location>
        <begin position="276"/>
        <end position="401"/>
    </location>
</feature>
<feature type="non-terminal residue" evidence="12">
    <location>
        <position position="401"/>
    </location>
</feature>
<dbReference type="GO" id="GO:0008308">
    <property type="term" value="F:voltage-gated monoatomic anion channel activity"/>
    <property type="evidence" value="ECO:0007669"/>
    <property type="project" value="TreeGrafter"/>
</dbReference>
<evidence type="ECO:0000313" key="13">
    <source>
        <dbReference type="Proteomes" id="UP000728032"/>
    </source>
</evidence>
<sequence>MGFIIVDTLVVFITQILFFCIGWLFFVKQLFRDYEIHHLFVQIQFCVTFSLSCSMFELIIFEIVGILDTSSRYLHWKIGIYAMLFMLIVILPFNIGYFLIANLRFIRRHFIKPLAAAVWLLFIYLFWKIGDPFPILSPKHGILSIEQGISRVGVIGVTLMALLSGFGAVMYPYTSMACFMRAVTPADVSSLERKLLQTLDIIAMKKKRIAMIEKENERKSVSSPVSSIWSMLKSVSLQGHDVSQLKQECRTLEELSRQLFLEFVELKTMEERIVWSKTLKGKYFNFLGYFFSMYCIWKIFICTVNIVFDRVGKVDPVTRGLQIAVNWVGLQVDVRFWSQHISFILVGIIVITSIRGLLITLTKFFYAISSSKSSNIIVLALAQIMGMYFVSSVVLIRMNMP</sequence>
<feature type="transmembrane region" description="Helical" evidence="9">
    <location>
        <begin position="149"/>
        <end position="171"/>
    </location>
</feature>
<evidence type="ECO:0008006" key="14">
    <source>
        <dbReference type="Google" id="ProtNLM"/>
    </source>
</evidence>
<dbReference type="InterPro" id="IPR015672">
    <property type="entry name" value="GPHR/GTG"/>
</dbReference>
<keyword evidence="4 9" id="KW-1133">Transmembrane helix</keyword>
<dbReference type="AlphaFoldDB" id="A0A7R9M4X5"/>
<dbReference type="GO" id="GO:0051452">
    <property type="term" value="P:intracellular pH reduction"/>
    <property type="evidence" value="ECO:0007669"/>
    <property type="project" value="TreeGrafter"/>
</dbReference>
<evidence type="ECO:0000256" key="8">
    <source>
        <dbReference type="ARBA" id="ARBA00044702"/>
    </source>
</evidence>
<dbReference type="PANTHER" id="PTHR15948:SF0">
    <property type="entry name" value="GOLGI PH REGULATOR A-RELATED"/>
    <property type="match status" value="1"/>
</dbReference>
<feature type="transmembrane region" description="Helical" evidence="9">
    <location>
        <begin position="78"/>
        <end position="99"/>
    </location>
</feature>
<comment type="catalytic activity">
    <reaction evidence="6">
        <text>iodide(out) = iodide(in)</text>
        <dbReference type="Rhea" id="RHEA:66324"/>
        <dbReference type="ChEBI" id="CHEBI:16382"/>
    </reaction>
</comment>
<accession>A0A7R9M4X5</accession>
<feature type="transmembrane region" description="Helical" evidence="9">
    <location>
        <begin position="286"/>
        <end position="308"/>
    </location>
</feature>
<keyword evidence="3 9" id="KW-0812">Transmembrane</keyword>
<comment type="subcellular location">
    <subcellularLocation>
        <location evidence="1">Membrane</location>
        <topology evidence="1">Multi-pass membrane protein</topology>
    </subcellularLocation>
</comment>
<feature type="transmembrane region" description="Helical" evidence="9">
    <location>
        <begin position="341"/>
        <end position="364"/>
    </location>
</feature>
<evidence type="ECO:0000256" key="4">
    <source>
        <dbReference type="ARBA" id="ARBA00022989"/>
    </source>
</evidence>
<feature type="transmembrane region" description="Helical" evidence="9">
    <location>
        <begin position="39"/>
        <end position="66"/>
    </location>
</feature>
<evidence type="ECO:0000256" key="6">
    <source>
        <dbReference type="ARBA" id="ARBA00024145"/>
    </source>
</evidence>
<comment type="catalytic activity">
    <reaction evidence="7">
        <text>bromide(in) = bromide(out)</text>
        <dbReference type="Rhea" id="RHEA:75383"/>
        <dbReference type="ChEBI" id="CHEBI:15858"/>
    </reaction>
</comment>
<dbReference type="OrthoDB" id="264392at2759"/>
<comment type="catalytic activity">
    <reaction evidence="8">
        <text>fluoride(in) = fluoride(out)</text>
        <dbReference type="Rhea" id="RHEA:76159"/>
        <dbReference type="ChEBI" id="CHEBI:17051"/>
    </reaction>
</comment>
<dbReference type="PANTHER" id="PTHR15948">
    <property type="entry name" value="G-PROTEIN COUPLED RECEPTOR 89-RELATED"/>
    <property type="match status" value="1"/>
</dbReference>
<evidence type="ECO:0000256" key="2">
    <source>
        <dbReference type="ARBA" id="ARBA00009478"/>
    </source>
</evidence>
<dbReference type="EMBL" id="CAJPVJ010005614">
    <property type="protein sequence ID" value="CAG2169681.1"/>
    <property type="molecule type" value="Genomic_DNA"/>
</dbReference>
<organism evidence="12">
    <name type="scientific">Oppiella nova</name>
    <dbReference type="NCBI Taxonomy" id="334625"/>
    <lineage>
        <taxon>Eukaryota</taxon>
        <taxon>Metazoa</taxon>
        <taxon>Ecdysozoa</taxon>
        <taxon>Arthropoda</taxon>
        <taxon>Chelicerata</taxon>
        <taxon>Arachnida</taxon>
        <taxon>Acari</taxon>
        <taxon>Acariformes</taxon>
        <taxon>Sarcoptiformes</taxon>
        <taxon>Oribatida</taxon>
        <taxon>Brachypylina</taxon>
        <taxon>Oppioidea</taxon>
        <taxon>Oppiidae</taxon>
        <taxon>Oppiella</taxon>
    </lineage>
</organism>
<evidence type="ECO:0000256" key="3">
    <source>
        <dbReference type="ARBA" id="ARBA00022692"/>
    </source>
</evidence>
<name>A0A7R9M4X5_9ACAR</name>
<evidence type="ECO:0000259" key="11">
    <source>
        <dbReference type="Pfam" id="PF12537"/>
    </source>
</evidence>
<dbReference type="Proteomes" id="UP000728032">
    <property type="component" value="Unassembled WGS sequence"/>
</dbReference>
<reference evidence="12" key="1">
    <citation type="submission" date="2020-11" db="EMBL/GenBank/DDBJ databases">
        <authorList>
            <person name="Tran Van P."/>
        </authorList>
    </citation>
    <scope>NUCLEOTIDE SEQUENCE</scope>
</reference>
<gene>
    <name evidence="12" type="ORF">ONB1V03_LOCUS9155</name>
</gene>
<evidence type="ECO:0000256" key="5">
    <source>
        <dbReference type="ARBA" id="ARBA00023136"/>
    </source>
</evidence>
<evidence type="ECO:0000256" key="1">
    <source>
        <dbReference type="ARBA" id="ARBA00004141"/>
    </source>
</evidence>
<proteinExistence type="inferred from homology"/>
<keyword evidence="13" id="KW-1185">Reference proteome</keyword>
<feature type="transmembrane region" description="Helical" evidence="9">
    <location>
        <begin position="376"/>
        <end position="396"/>
    </location>
</feature>
<keyword evidence="5 9" id="KW-0472">Membrane</keyword>
<dbReference type="GO" id="GO:0032580">
    <property type="term" value="C:Golgi cisterna membrane"/>
    <property type="evidence" value="ECO:0007669"/>
    <property type="project" value="TreeGrafter"/>
</dbReference>
<dbReference type="Pfam" id="PF12537">
    <property type="entry name" value="GPHR_N"/>
    <property type="match status" value="1"/>
</dbReference>